<dbReference type="GO" id="GO:0016757">
    <property type="term" value="F:glycosyltransferase activity"/>
    <property type="evidence" value="ECO:0007669"/>
    <property type="project" value="UniProtKB-KW"/>
</dbReference>
<keyword evidence="2 3" id="KW-0808">Transferase</keyword>
<dbReference type="PANTHER" id="PTHR34136">
    <property type="match status" value="1"/>
</dbReference>
<evidence type="ECO:0000256" key="1">
    <source>
        <dbReference type="ARBA" id="ARBA00022676"/>
    </source>
</evidence>
<dbReference type="Pfam" id="PF03808">
    <property type="entry name" value="Glyco_tran_WecG"/>
    <property type="match status" value="1"/>
</dbReference>
<dbReference type="NCBIfam" id="TIGR00696">
    <property type="entry name" value="wecG_tagA_cpsF"/>
    <property type="match status" value="1"/>
</dbReference>
<evidence type="ECO:0000313" key="3">
    <source>
        <dbReference type="EMBL" id="SBV98994.1"/>
    </source>
</evidence>
<sequence length="260" mass="28293">MTEAAIPPLAAPPAKPELALLARITPMPDAAAKAAFLASLTAPLKPTVVSFLNAHAFNLAERDAEFRANLMAADALFRDGVGVSAMLRLLGADAGLNMNGTDLIPEILRACRGRRVALAGTAEPWLSRAATELREQGQVIVQAIDGFQGLAATVNHLCACDADLFVLAMGMPRQEEVAAELAARLDRPAVILNGGAILDFIAGRFPRAPAIWRRLRLEWLYRLIHEPRRLWRRYILGGVVFAFHGARLRLLHGRLKPHAR</sequence>
<protein>
    <submittedName>
        <fullName evidence="3">Glucosyll transferase, WecB/TagA/CpsF family</fullName>
    </submittedName>
</protein>
<dbReference type="CDD" id="cd06533">
    <property type="entry name" value="Glyco_transf_WecG_TagA"/>
    <property type="match status" value="1"/>
</dbReference>
<dbReference type="EMBL" id="FLUO01000001">
    <property type="protein sequence ID" value="SBV98994.1"/>
    <property type="molecule type" value="Genomic_DNA"/>
</dbReference>
<proteinExistence type="predicted"/>
<dbReference type="InterPro" id="IPR004629">
    <property type="entry name" value="WecG_TagA_CpsF"/>
</dbReference>
<name>A0A212JHU5_9PROT</name>
<keyword evidence="1" id="KW-0328">Glycosyltransferase</keyword>
<reference evidence="3" key="1">
    <citation type="submission" date="2016-04" db="EMBL/GenBank/DDBJ databases">
        <authorList>
            <person name="Evans L.H."/>
            <person name="Alamgir A."/>
            <person name="Owens N."/>
            <person name="Weber N.D."/>
            <person name="Virtaneva K."/>
            <person name="Barbian K."/>
            <person name="Babar A."/>
            <person name="Rosenke K."/>
        </authorList>
    </citation>
    <scope>NUCLEOTIDE SEQUENCE</scope>
    <source>
        <strain evidence="3">86</strain>
    </source>
</reference>
<evidence type="ECO:0000256" key="2">
    <source>
        <dbReference type="ARBA" id="ARBA00022679"/>
    </source>
</evidence>
<organism evidence="3">
    <name type="scientific">uncultured Alphaproteobacteria bacterium</name>
    <dbReference type="NCBI Taxonomy" id="91750"/>
    <lineage>
        <taxon>Bacteria</taxon>
        <taxon>Pseudomonadati</taxon>
        <taxon>Pseudomonadota</taxon>
        <taxon>Alphaproteobacteria</taxon>
        <taxon>environmental samples</taxon>
    </lineage>
</organism>
<dbReference type="PANTHER" id="PTHR34136:SF1">
    <property type="entry name" value="UDP-N-ACETYL-D-MANNOSAMINURONIC ACID TRANSFERASE"/>
    <property type="match status" value="1"/>
</dbReference>
<gene>
    <name evidence="3" type="ORF">KL86APRO_11087</name>
</gene>
<dbReference type="AlphaFoldDB" id="A0A212JHU5"/>
<accession>A0A212JHU5</accession>